<accession>A0A239ZKK9</accession>
<comment type="similarity">
    <text evidence="1 10">Belongs to the purine/pyrimidine phosphoribosyltransferase family. PyrR subfamily.</text>
</comment>
<dbReference type="EMBL" id="LT906462">
    <property type="protein sequence ID" value="SNV71487.1"/>
    <property type="molecule type" value="Genomic_DNA"/>
</dbReference>
<organism evidence="12 13">
    <name type="scientific">Mammaliicoccus stepanovicii</name>
    <dbReference type="NCBI Taxonomy" id="643214"/>
    <lineage>
        <taxon>Bacteria</taxon>
        <taxon>Bacillati</taxon>
        <taxon>Bacillota</taxon>
        <taxon>Bacilli</taxon>
        <taxon>Bacillales</taxon>
        <taxon>Staphylococcaceae</taxon>
        <taxon>Mammaliicoccus</taxon>
    </lineage>
</organism>
<dbReference type="NCBIfam" id="NF003548">
    <property type="entry name" value="PRK05205.1-4"/>
    <property type="match status" value="1"/>
</dbReference>
<evidence type="ECO:0000256" key="7">
    <source>
        <dbReference type="ARBA" id="ARBA00053556"/>
    </source>
</evidence>
<comment type="function">
    <text evidence="8 10">Also displays a weak uracil phosphoribosyltransferase activity which is not physiologically significant.</text>
</comment>
<dbReference type="InterPro" id="IPR050137">
    <property type="entry name" value="PyrR_bifunctional"/>
</dbReference>
<comment type="subunit">
    <text evidence="9 10">Homodimer and homohexamer; in equilibrium.</text>
</comment>
<dbReference type="EC" id="2.4.2.9" evidence="10"/>
<dbReference type="NCBIfam" id="NF003549">
    <property type="entry name" value="PRK05205.1-5"/>
    <property type="match status" value="1"/>
</dbReference>
<protein>
    <recommendedName>
        <fullName evidence="10">Bifunctional protein PyrR</fullName>
    </recommendedName>
    <domain>
        <recommendedName>
            <fullName evidence="10">Pyrimidine operon regulatory protein</fullName>
        </recommendedName>
    </domain>
    <domain>
        <recommendedName>
            <fullName evidence="10">Uracil phosphoribosyltransferase</fullName>
            <shortName evidence="10">UPRTase</shortName>
            <ecNumber evidence="10">2.4.2.9</ecNumber>
        </recommendedName>
    </domain>
</protein>
<keyword evidence="4 10" id="KW-0808">Transferase</keyword>
<reference evidence="12 13" key="1">
    <citation type="submission" date="2017-06" db="EMBL/GenBank/DDBJ databases">
        <authorList>
            <consortium name="Pathogen Informatics"/>
        </authorList>
    </citation>
    <scope>NUCLEOTIDE SEQUENCE [LARGE SCALE GENOMIC DNA]</scope>
    <source>
        <strain evidence="12 13">NCTC13839</strain>
    </source>
</reference>
<dbReference type="GO" id="GO:0003723">
    <property type="term" value="F:RNA binding"/>
    <property type="evidence" value="ECO:0007669"/>
    <property type="project" value="UniProtKB-UniRule"/>
</dbReference>
<evidence type="ECO:0000256" key="8">
    <source>
        <dbReference type="ARBA" id="ARBA00056018"/>
    </source>
</evidence>
<comment type="function">
    <text evidence="7 10">Regulates transcriptional attenuation of the pyrimidine nucleotide (pyr) operon by binding in a uridine-dependent manner to specific sites on pyr mRNA. This disrupts an antiterminator hairpin in the RNA and favors formation of a downstream transcription terminator, leading to a reduced expression of downstream genes.</text>
</comment>
<dbReference type="Proteomes" id="UP000242084">
    <property type="component" value="Chromosome 1"/>
</dbReference>
<comment type="catalytic activity">
    <reaction evidence="10">
        <text>UMP + diphosphate = 5-phospho-alpha-D-ribose 1-diphosphate + uracil</text>
        <dbReference type="Rhea" id="RHEA:13017"/>
        <dbReference type="ChEBI" id="CHEBI:17568"/>
        <dbReference type="ChEBI" id="CHEBI:33019"/>
        <dbReference type="ChEBI" id="CHEBI:57865"/>
        <dbReference type="ChEBI" id="CHEBI:58017"/>
        <dbReference type="EC" id="2.4.2.9"/>
    </reaction>
</comment>
<keyword evidence="13" id="KW-1185">Reference proteome</keyword>
<feature type="domain" description="Phosphoribosyltransferase" evidence="11">
    <location>
        <begin position="11"/>
        <end position="163"/>
    </location>
</feature>
<keyword evidence="3 10" id="KW-0328">Glycosyltransferase</keyword>
<evidence type="ECO:0000256" key="2">
    <source>
        <dbReference type="ARBA" id="ARBA00022472"/>
    </source>
</evidence>
<dbReference type="InterPro" id="IPR029057">
    <property type="entry name" value="PRTase-like"/>
</dbReference>
<evidence type="ECO:0000256" key="9">
    <source>
        <dbReference type="ARBA" id="ARBA00063792"/>
    </source>
</evidence>
<evidence type="ECO:0000259" key="11">
    <source>
        <dbReference type="Pfam" id="PF00156"/>
    </source>
</evidence>
<evidence type="ECO:0000256" key="6">
    <source>
        <dbReference type="ARBA" id="ARBA00023163"/>
    </source>
</evidence>
<gene>
    <name evidence="10 12" type="primary">pyrR</name>
    <name evidence="12" type="ORF">SAMEA4384403_01635</name>
</gene>
<name>A0A239ZKK9_9STAP</name>
<dbReference type="SUPFAM" id="SSF53271">
    <property type="entry name" value="PRTase-like"/>
    <property type="match status" value="1"/>
</dbReference>
<dbReference type="GO" id="GO:0004845">
    <property type="term" value="F:uracil phosphoribosyltransferase activity"/>
    <property type="evidence" value="ECO:0007669"/>
    <property type="project" value="UniProtKB-UniRule"/>
</dbReference>
<dbReference type="Gene3D" id="3.40.50.2020">
    <property type="match status" value="1"/>
</dbReference>
<feature type="short sequence motif" description="PRPP-binding" evidence="10">
    <location>
        <begin position="98"/>
        <end position="110"/>
    </location>
</feature>
<dbReference type="RefSeq" id="WP_095088482.1">
    <property type="nucleotide sequence ID" value="NZ_BMDM01000004.1"/>
</dbReference>
<evidence type="ECO:0000256" key="10">
    <source>
        <dbReference type="HAMAP-Rule" id="MF_01219"/>
    </source>
</evidence>
<dbReference type="AlphaFoldDB" id="A0A239ZKK9"/>
<sequence>MVERIIMDDAAVNRALTRMSHEILEKNKGTKDIVLLGVKTRGVFLANRLKEKIDSIEQVKVPTGEIDVTHYRDDVQNQQSTIKVKSFDIDVDINDKHVIIVDDVLYTGRTVRASLDAILDHARPRKISLATLVDRGHRELPIRADYVGKNVPTASNESIVVELEEYDKQTAVTLN</sequence>
<dbReference type="HAMAP" id="MF_01219">
    <property type="entry name" value="PyrR"/>
    <property type="match status" value="1"/>
</dbReference>
<evidence type="ECO:0000256" key="4">
    <source>
        <dbReference type="ARBA" id="ARBA00022679"/>
    </source>
</evidence>
<keyword evidence="10" id="KW-0694">RNA-binding</keyword>
<evidence type="ECO:0000313" key="12">
    <source>
        <dbReference type="EMBL" id="SNV71487.1"/>
    </source>
</evidence>
<keyword evidence="6 10" id="KW-0804">Transcription</keyword>
<dbReference type="FunFam" id="3.40.50.2020:FF:000020">
    <property type="entry name" value="Bifunctional protein PyrR"/>
    <property type="match status" value="1"/>
</dbReference>
<dbReference type="PANTHER" id="PTHR11608:SF0">
    <property type="entry name" value="BIFUNCTIONAL PROTEIN PYRR"/>
    <property type="match status" value="1"/>
</dbReference>
<dbReference type="GO" id="GO:0006353">
    <property type="term" value="P:DNA-templated transcription termination"/>
    <property type="evidence" value="ECO:0007669"/>
    <property type="project" value="UniProtKB-UniRule"/>
</dbReference>
<dbReference type="OrthoDB" id="9802227at2"/>
<proteinExistence type="inferred from homology"/>
<evidence type="ECO:0000256" key="1">
    <source>
        <dbReference type="ARBA" id="ARBA00005565"/>
    </source>
</evidence>
<dbReference type="InterPro" id="IPR000836">
    <property type="entry name" value="PRTase_dom"/>
</dbReference>
<dbReference type="InterPro" id="IPR023050">
    <property type="entry name" value="PyrR"/>
</dbReference>
<dbReference type="KEGG" id="sste:SAMEA4384403_1635"/>
<evidence type="ECO:0000256" key="3">
    <source>
        <dbReference type="ARBA" id="ARBA00022676"/>
    </source>
</evidence>
<dbReference type="NCBIfam" id="NF003546">
    <property type="entry name" value="PRK05205.1-2"/>
    <property type="match status" value="1"/>
</dbReference>
<keyword evidence="2 10" id="KW-0806">Transcription termination</keyword>
<dbReference type="PANTHER" id="PTHR11608">
    <property type="entry name" value="BIFUNCTIONAL PROTEIN PYRR"/>
    <property type="match status" value="1"/>
</dbReference>
<evidence type="ECO:0000313" key="13">
    <source>
        <dbReference type="Proteomes" id="UP000242084"/>
    </source>
</evidence>
<evidence type="ECO:0000256" key="5">
    <source>
        <dbReference type="ARBA" id="ARBA00023015"/>
    </source>
</evidence>
<dbReference type="Pfam" id="PF00156">
    <property type="entry name" value="Pribosyltran"/>
    <property type="match status" value="1"/>
</dbReference>
<keyword evidence="5 10" id="KW-0805">Transcription regulation</keyword>
<dbReference type="CDD" id="cd06223">
    <property type="entry name" value="PRTases_typeI"/>
    <property type="match status" value="1"/>
</dbReference>